<reference evidence="1 2" key="1">
    <citation type="submission" date="2019-06" db="EMBL/GenBank/DDBJ databases">
        <title>Sequencing the genomes of 1000 actinobacteria strains.</title>
        <authorList>
            <person name="Klenk H.-P."/>
        </authorList>
    </citation>
    <scope>NUCLEOTIDE SEQUENCE [LARGE SCALE GENOMIC DNA]</scope>
    <source>
        <strain evidence="1 2">DSM 19560</strain>
    </source>
</reference>
<comment type="caution">
    <text evidence="1">The sequence shown here is derived from an EMBL/GenBank/DDBJ whole genome shotgun (WGS) entry which is preliminary data.</text>
</comment>
<proteinExistence type="predicted"/>
<protein>
    <submittedName>
        <fullName evidence="1">YjbR protein</fullName>
    </submittedName>
</protein>
<name>A0A561E6Q0_9MICO</name>
<accession>A0A561E6Q0</accession>
<dbReference type="InterPro" id="IPR058532">
    <property type="entry name" value="YjbR/MT2646/Rv2570-like"/>
</dbReference>
<dbReference type="Proteomes" id="UP000318297">
    <property type="component" value="Unassembled WGS sequence"/>
</dbReference>
<evidence type="ECO:0000313" key="1">
    <source>
        <dbReference type="EMBL" id="TWE11296.1"/>
    </source>
</evidence>
<evidence type="ECO:0000313" key="2">
    <source>
        <dbReference type="Proteomes" id="UP000318297"/>
    </source>
</evidence>
<dbReference type="Pfam" id="PF04237">
    <property type="entry name" value="YjbR"/>
    <property type="match status" value="1"/>
</dbReference>
<sequence>MSRMGLSTYAVRGKTFAAFREPRKDAVDADGQLMEDVIVIRTAGQEDKAALLQSGPPWFTTAHFDGYAAVLVRSRDLDQLTVEELTEVITDAWVAKAPKRLASAYLATLDERG</sequence>
<keyword evidence="2" id="KW-1185">Reference proteome</keyword>
<gene>
    <name evidence="1" type="ORF">BKA23_0058</name>
</gene>
<dbReference type="EMBL" id="VIVQ01000001">
    <property type="protein sequence ID" value="TWE11296.1"/>
    <property type="molecule type" value="Genomic_DNA"/>
</dbReference>
<dbReference type="AlphaFoldDB" id="A0A561E6Q0"/>
<organism evidence="1 2">
    <name type="scientific">Rudaeicoccus suwonensis</name>
    <dbReference type="NCBI Taxonomy" id="657409"/>
    <lineage>
        <taxon>Bacteria</taxon>
        <taxon>Bacillati</taxon>
        <taxon>Actinomycetota</taxon>
        <taxon>Actinomycetes</taxon>
        <taxon>Micrococcales</taxon>
        <taxon>Dermacoccaceae</taxon>
        <taxon>Rudaeicoccus</taxon>
    </lineage>
</organism>